<gene>
    <name evidence="3" type="ORF">K8F61_14320</name>
</gene>
<dbReference type="EMBL" id="CP082781">
    <property type="protein sequence ID" value="UGS25817.1"/>
    <property type="molecule type" value="Genomic_DNA"/>
</dbReference>
<dbReference type="PROSITE" id="PS51257">
    <property type="entry name" value="PROKAR_LIPOPROTEIN"/>
    <property type="match status" value="1"/>
</dbReference>
<sequence length="263" mass="26743">MNRTVSSGRPTALVSLVLVMAASGLLAGCVPSAGAPDPSSSPIASLTATPDPSSSPIASLTATPTTAPSAQAGESLSVADSAYGRVPGELGFFWYVVVIDNPEGKGIYPVAGVQIDALDADGEVADSATHRRTIPEGRSAVGGSFTRIGDAEIAELRVTLPDPDRAVDEPEPETASVAVSDLVAQTPTGGRTAVSGVLTGPFTDPDQAITVVVIARDPEGRIIGADVGHPEPRQTGETLPFDVLFPEGLPEDTVYEAYAGAPD</sequence>
<evidence type="ECO:0008006" key="5">
    <source>
        <dbReference type="Google" id="ProtNLM"/>
    </source>
</evidence>
<feature type="signal peptide" evidence="2">
    <location>
        <begin position="1"/>
        <end position="27"/>
    </location>
</feature>
<accession>A0ABY3RPB9</accession>
<dbReference type="RefSeq" id="WP_231819588.1">
    <property type="nucleotide sequence ID" value="NZ_CP082781.1"/>
</dbReference>
<evidence type="ECO:0000313" key="3">
    <source>
        <dbReference type="EMBL" id="UGS25817.1"/>
    </source>
</evidence>
<protein>
    <recommendedName>
        <fullName evidence="5">Secreted protein</fullName>
    </recommendedName>
</protein>
<feature type="region of interest" description="Disordered" evidence="1">
    <location>
        <begin position="37"/>
        <end position="73"/>
    </location>
</feature>
<evidence type="ECO:0000256" key="2">
    <source>
        <dbReference type="SAM" id="SignalP"/>
    </source>
</evidence>
<feature type="chain" id="PRO_5045070765" description="Secreted protein" evidence="2">
    <location>
        <begin position="28"/>
        <end position="263"/>
    </location>
</feature>
<proteinExistence type="predicted"/>
<evidence type="ECO:0000256" key="1">
    <source>
        <dbReference type="SAM" id="MobiDB-lite"/>
    </source>
</evidence>
<keyword evidence="2" id="KW-0732">Signal</keyword>
<feature type="compositionally biased region" description="Low complexity" evidence="1">
    <location>
        <begin position="52"/>
        <end position="70"/>
    </location>
</feature>
<name>A0ABY3RPB9_9MICO</name>
<organism evidence="3 4">
    <name type="scientific">Microbacterium resistens</name>
    <dbReference type="NCBI Taxonomy" id="156977"/>
    <lineage>
        <taxon>Bacteria</taxon>
        <taxon>Bacillati</taxon>
        <taxon>Actinomycetota</taxon>
        <taxon>Actinomycetes</taxon>
        <taxon>Micrococcales</taxon>
        <taxon>Microbacteriaceae</taxon>
        <taxon>Microbacterium</taxon>
    </lineage>
</organism>
<evidence type="ECO:0000313" key="4">
    <source>
        <dbReference type="Proteomes" id="UP001199642"/>
    </source>
</evidence>
<dbReference type="Proteomes" id="UP001199642">
    <property type="component" value="Chromosome"/>
</dbReference>
<reference evidence="3 4" key="1">
    <citation type="submission" date="2023-01" db="EMBL/GenBank/DDBJ databases">
        <title>Characterization of estradiol degrading bacteria Microbacterium sp. MZT7 and reveal degrading genes through genome analysis.</title>
        <authorList>
            <person name="Hao P."/>
            <person name="Gao Y."/>
        </authorList>
    </citation>
    <scope>NUCLEOTIDE SEQUENCE [LARGE SCALE GENOMIC DNA]</scope>
    <source>
        <strain evidence="3 4">MZT7</strain>
    </source>
</reference>
<keyword evidence="4" id="KW-1185">Reference proteome</keyword>